<evidence type="ECO:0000256" key="2">
    <source>
        <dbReference type="ARBA" id="ARBA00010944"/>
    </source>
</evidence>
<keyword evidence="6" id="KW-0521">NADP</keyword>
<dbReference type="EC" id="1.1.1.133" evidence="3 6"/>
<comment type="caution">
    <text evidence="8">The sequence shown here is derived from an EMBL/GenBank/DDBJ whole genome shotgun (WGS) entry which is preliminary data.</text>
</comment>
<reference evidence="9" key="1">
    <citation type="journal article" date="2019" name="Int. J. Syst. Evol. Microbiol.">
        <title>The Global Catalogue of Microorganisms (GCM) 10K type strain sequencing project: providing services to taxonomists for standard genome sequencing and annotation.</title>
        <authorList>
            <consortium name="The Broad Institute Genomics Platform"/>
            <consortium name="The Broad Institute Genome Sequencing Center for Infectious Disease"/>
            <person name="Wu L."/>
            <person name="Ma J."/>
        </authorList>
    </citation>
    <scope>NUCLEOTIDE SEQUENCE [LARGE SCALE GENOMIC DNA]</scope>
    <source>
        <strain evidence="9">JCM 17555</strain>
    </source>
</reference>
<proteinExistence type="inferred from homology"/>
<feature type="domain" description="RmlD-like substrate binding" evidence="7">
    <location>
        <begin position="1"/>
        <end position="288"/>
    </location>
</feature>
<dbReference type="InterPro" id="IPR005913">
    <property type="entry name" value="dTDP_dehydrorham_reduct"/>
</dbReference>
<dbReference type="RefSeq" id="WP_344805784.1">
    <property type="nucleotide sequence ID" value="NZ_BAABBO010000009.1"/>
</dbReference>
<evidence type="ECO:0000256" key="5">
    <source>
        <dbReference type="ARBA" id="ARBA00048200"/>
    </source>
</evidence>
<evidence type="ECO:0000313" key="9">
    <source>
        <dbReference type="Proteomes" id="UP001501337"/>
    </source>
</evidence>
<evidence type="ECO:0000256" key="1">
    <source>
        <dbReference type="ARBA" id="ARBA00004781"/>
    </source>
</evidence>
<comment type="catalytic activity">
    <reaction evidence="5 6">
        <text>dTDP-beta-L-rhamnose + NADP(+) = dTDP-4-dehydro-beta-L-rhamnose + NADPH + H(+)</text>
        <dbReference type="Rhea" id="RHEA:21796"/>
        <dbReference type="ChEBI" id="CHEBI:15378"/>
        <dbReference type="ChEBI" id="CHEBI:57510"/>
        <dbReference type="ChEBI" id="CHEBI:57783"/>
        <dbReference type="ChEBI" id="CHEBI:58349"/>
        <dbReference type="ChEBI" id="CHEBI:62830"/>
        <dbReference type="EC" id="1.1.1.133"/>
    </reaction>
</comment>
<dbReference type="InterPro" id="IPR029903">
    <property type="entry name" value="RmlD-like-bd"/>
</dbReference>
<keyword evidence="9" id="KW-1185">Reference proteome</keyword>
<dbReference type="Proteomes" id="UP001501337">
    <property type="component" value="Unassembled WGS sequence"/>
</dbReference>
<comment type="function">
    <text evidence="6">Catalyzes the reduction of dTDP-6-deoxy-L-lyxo-4-hexulose to yield dTDP-L-rhamnose.</text>
</comment>
<gene>
    <name evidence="8" type="primary">rfbD</name>
    <name evidence="8" type="ORF">GCM10022278_19610</name>
</gene>
<dbReference type="PANTHER" id="PTHR10491">
    <property type="entry name" value="DTDP-4-DEHYDRORHAMNOSE REDUCTASE"/>
    <property type="match status" value="1"/>
</dbReference>
<sequence length="291" mass="32004">MTILLAGAMGQVGREITERATNFGLDVVGFDAQDMDITDLEAIRRQAEACQPRVIINAAAYTAVDKAESERDLAFAINRDGASNLARVAAERNIPLLHISTDYVFDGDKDGDYIESDMPNPVSVYGESKYAGELAVAGHCEQSVVLRVSWVFGQYGHNFVKTMLRLGAERDELNVVNDQYGAPTPATSIADTLLGMAEKIVKRPDELTIDDWGLFHLPSDPGVTWYEFAVEIFEQAHAAGVLEKKPKVNPVGSEAYPTPVKRPKNSKLAGIRIYEASNWQAELRTMLKSKI</sequence>
<evidence type="ECO:0000256" key="4">
    <source>
        <dbReference type="ARBA" id="ARBA00017099"/>
    </source>
</evidence>
<comment type="similarity">
    <text evidence="2 6">Belongs to the dTDP-4-dehydrorhamnose reductase family.</text>
</comment>
<dbReference type="Gene3D" id="3.40.50.720">
    <property type="entry name" value="NAD(P)-binding Rossmann-like Domain"/>
    <property type="match status" value="1"/>
</dbReference>
<keyword evidence="6" id="KW-0560">Oxidoreductase</keyword>
<accession>A0ABP7P917</accession>
<dbReference type="PANTHER" id="PTHR10491:SF4">
    <property type="entry name" value="METHIONINE ADENOSYLTRANSFERASE 2 SUBUNIT BETA"/>
    <property type="match status" value="1"/>
</dbReference>
<dbReference type="NCBIfam" id="TIGR01214">
    <property type="entry name" value="rmlD"/>
    <property type="match status" value="1"/>
</dbReference>
<comment type="cofactor">
    <cofactor evidence="6">
        <name>Mg(2+)</name>
        <dbReference type="ChEBI" id="CHEBI:18420"/>
    </cofactor>
    <text evidence="6">Binds 1 Mg(2+) ion per monomer.</text>
</comment>
<dbReference type="Gene3D" id="3.90.25.10">
    <property type="entry name" value="UDP-galactose 4-epimerase, domain 1"/>
    <property type="match status" value="1"/>
</dbReference>
<dbReference type="Pfam" id="PF04321">
    <property type="entry name" value="RmlD_sub_bind"/>
    <property type="match status" value="1"/>
</dbReference>
<organism evidence="8 9">
    <name type="scientific">Allohahella marinimesophila</name>
    <dbReference type="NCBI Taxonomy" id="1054972"/>
    <lineage>
        <taxon>Bacteria</taxon>
        <taxon>Pseudomonadati</taxon>
        <taxon>Pseudomonadota</taxon>
        <taxon>Gammaproteobacteria</taxon>
        <taxon>Oceanospirillales</taxon>
        <taxon>Hahellaceae</taxon>
        <taxon>Allohahella</taxon>
    </lineage>
</organism>
<evidence type="ECO:0000313" key="8">
    <source>
        <dbReference type="EMBL" id="GAA3961645.1"/>
    </source>
</evidence>
<evidence type="ECO:0000256" key="3">
    <source>
        <dbReference type="ARBA" id="ARBA00012929"/>
    </source>
</evidence>
<dbReference type="EMBL" id="BAABBO010000009">
    <property type="protein sequence ID" value="GAA3961645.1"/>
    <property type="molecule type" value="Genomic_DNA"/>
</dbReference>
<protein>
    <recommendedName>
        <fullName evidence="4 6">dTDP-4-dehydrorhamnose reductase</fullName>
        <ecNumber evidence="3 6">1.1.1.133</ecNumber>
    </recommendedName>
</protein>
<dbReference type="SUPFAM" id="SSF51735">
    <property type="entry name" value="NAD(P)-binding Rossmann-fold domains"/>
    <property type="match status" value="1"/>
</dbReference>
<name>A0ABP7P917_9GAMM</name>
<comment type="pathway">
    <text evidence="1 6">Carbohydrate biosynthesis; dTDP-L-rhamnose biosynthesis.</text>
</comment>
<dbReference type="InterPro" id="IPR036291">
    <property type="entry name" value="NAD(P)-bd_dom_sf"/>
</dbReference>
<dbReference type="CDD" id="cd05254">
    <property type="entry name" value="dTDP_HR_like_SDR_e"/>
    <property type="match status" value="1"/>
</dbReference>
<evidence type="ECO:0000256" key="6">
    <source>
        <dbReference type="RuleBase" id="RU364082"/>
    </source>
</evidence>
<evidence type="ECO:0000259" key="7">
    <source>
        <dbReference type="Pfam" id="PF04321"/>
    </source>
</evidence>